<organism evidence="20 21">
    <name type="scientific">Drosophila simulans</name>
    <name type="common">Fruit fly</name>
    <dbReference type="NCBI Taxonomy" id="7240"/>
    <lineage>
        <taxon>Eukaryota</taxon>
        <taxon>Metazoa</taxon>
        <taxon>Ecdysozoa</taxon>
        <taxon>Arthropoda</taxon>
        <taxon>Hexapoda</taxon>
        <taxon>Insecta</taxon>
        <taxon>Pterygota</taxon>
        <taxon>Neoptera</taxon>
        <taxon>Endopterygota</taxon>
        <taxon>Diptera</taxon>
        <taxon>Brachycera</taxon>
        <taxon>Muscomorpha</taxon>
        <taxon>Ephydroidea</taxon>
        <taxon>Drosophilidae</taxon>
        <taxon>Drosophila</taxon>
        <taxon>Sophophora</taxon>
    </lineage>
</organism>
<dbReference type="Pfam" id="PF00023">
    <property type="entry name" value="Ank"/>
    <property type="match status" value="1"/>
</dbReference>
<feature type="repeat" description="ANK" evidence="14">
    <location>
        <begin position="696"/>
        <end position="728"/>
    </location>
</feature>
<dbReference type="SUPFAM" id="SSF57850">
    <property type="entry name" value="RING/U-box"/>
    <property type="match status" value="1"/>
</dbReference>
<dbReference type="InterPro" id="IPR037252">
    <property type="entry name" value="Mib_Herc2_sf"/>
</dbReference>
<dbReference type="CDD" id="cd02339">
    <property type="entry name" value="ZZ_Mind_bomb"/>
    <property type="match status" value="1"/>
</dbReference>
<dbReference type="Pfam" id="PF00569">
    <property type="entry name" value="ZZ"/>
    <property type="match status" value="1"/>
</dbReference>
<feature type="repeat" description="ANK" evidence="14">
    <location>
        <begin position="495"/>
        <end position="527"/>
    </location>
</feature>
<evidence type="ECO:0000256" key="7">
    <source>
        <dbReference type="ARBA" id="ARBA00022723"/>
    </source>
</evidence>
<evidence type="ECO:0000259" key="19">
    <source>
        <dbReference type="PROSITE" id="PS51416"/>
    </source>
</evidence>
<evidence type="ECO:0000256" key="10">
    <source>
        <dbReference type="ARBA" id="ARBA00022786"/>
    </source>
</evidence>
<dbReference type="OMA" id="HGACEHC"/>
<keyword evidence="9 15" id="KW-0863">Zinc-finger</keyword>
<feature type="compositionally biased region" description="Low complexity" evidence="16">
    <location>
        <begin position="834"/>
        <end position="859"/>
    </location>
</feature>
<dbReference type="FunFam" id="2.30.30.40:FF:000044">
    <property type="entry name" value="E3 ubiquitin-protein ligase MIB2, putative"/>
    <property type="match status" value="1"/>
</dbReference>
<dbReference type="HOGENOM" id="CLU_007287_0_0_1"/>
<evidence type="ECO:0000313" key="20">
    <source>
        <dbReference type="EMBL" id="EDX05455.1"/>
    </source>
</evidence>
<keyword evidence="6" id="KW-0808">Transferase</keyword>
<keyword evidence="12" id="KW-0914">Notch signaling pathway</keyword>
<dbReference type="Gene3D" id="3.30.40.10">
    <property type="entry name" value="Zinc/RING finger domain, C3HC4 (zinc finger)"/>
    <property type="match status" value="2"/>
</dbReference>
<dbReference type="GO" id="GO:0007219">
    <property type="term" value="P:Notch signaling pathway"/>
    <property type="evidence" value="ECO:0007669"/>
    <property type="project" value="UniProtKB-KW"/>
</dbReference>
<dbReference type="FunFam" id="1.25.40.20:FF:000445">
    <property type="entry name" value="E3 ubiquitin-protein ligase mind-bomb"/>
    <property type="match status" value="1"/>
</dbReference>
<dbReference type="GO" id="GO:0061630">
    <property type="term" value="F:ubiquitin protein ligase activity"/>
    <property type="evidence" value="ECO:0007669"/>
    <property type="project" value="UniProtKB-EC"/>
</dbReference>
<evidence type="ECO:0000256" key="9">
    <source>
        <dbReference type="ARBA" id="ARBA00022771"/>
    </source>
</evidence>
<name>B4Q9E8_DROSI</name>
<evidence type="ECO:0000259" key="17">
    <source>
        <dbReference type="PROSITE" id="PS50089"/>
    </source>
</evidence>
<dbReference type="CDD" id="cd16520">
    <property type="entry name" value="RING-HC_MIBs-like"/>
    <property type="match status" value="1"/>
</dbReference>
<dbReference type="InterPro" id="IPR013083">
    <property type="entry name" value="Znf_RING/FYVE/PHD"/>
</dbReference>
<dbReference type="InterPro" id="IPR042056">
    <property type="entry name" value="MIB1/2_ZZ"/>
</dbReference>
<dbReference type="InterPro" id="IPR040847">
    <property type="entry name" value="SH3_15"/>
</dbReference>
<dbReference type="PROSITE" id="PS50297">
    <property type="entry name" value="ANK_REP_REGION"/>
    <property type="match status" value="4"/>
</dbReference>
<dbReference type="GO" id="GO:0016567">
    <property type="term" value="P:protein ubiquitination"/>
    <property type="evidence" value="ECO:0007669"/>
    <property type="project" value="UniProtKB-UniPathway"/>
</dbReference>
<feature type="domain" description="RING-type" evidence="17">
    <location>
        <begin position="1037"/>
        <end position="1070"/>
    </location>
</feature>
<evidence type="ECO:0000256" key="6">
    <source>
        <dbReference type="ARBA" id="ARBA00022679"/>
    </source>
</evidence>
<dbReference type="Gene3D" id="1.25.40.20">
    <property type="entry name" value="Ankyrin repeat-containing domain"/>
    <property type="match status" value="2"/>
</dbReference>
<dbReference type="EMBL" id="CM000361">
    <property type="protein sequence ID" value="EDX05455.1"/>
    <property type="molecule type" value="Genomic_DNA"/>
</dbReference>
<dbReference type="EC" id="2.3.2.27" evidence="4"/>
<feature type="domain" description="MIB/HERC2" evidence="19">
    <location>
        <begin position="1"/>
        <end position="108"/>
    </location>
</feature>
<keyword evidence="21" id="KW-1185">Reference proteome</keyword>
<proteinExistence type="predicted"/>
<dbReference type="InterPro" id="IPR001841">
    <property type="entry name" value="Znf_RING"/>
</dbReference>
<evidence type="ECO:0000256" key="1">
    <source>
        <dbReference type="ARBA" id="ARBA00000900"/>
    </source>
</evidence>
<comment type="pathway">
    <text evidence="3">Protein modification; protein ubiquitination.</text>
</comment>
<dbReference type="SMART" id="SM00184">
    <property type="entry name" value="RING"/>
    <property type="match status" value="2"/>
</dbReference>
<dbReference type="CDD" id="cd16726">
    <property type="entry name" value="RING-HC_MIB2_rpt1"/>
    <property type="match status" value="1"/>
</dbReference>
<feature type="region of interest" description="Disordered" evidence="16">
    <location>
        <begin position="834"/>
        <end position="941"/>
    </location>
</feature>
<dbReference type="PROSITE" id="PS51416">
    <property type="entry name" value="MIB_HERC2"/>
    <property type="match status" value="2"/>
</dbReference>
<dbReference type="SMR" id="B4Q9E8"/>
<keyword evidence="13 14" id="KW-0040">ANK repeat</keyword>
<dbReference type="Pfam" id="PF13920">
    <property type="entry name" value="zf-C3HC4_3"/>
    <property type="match status" value="2"/>
</dbReference>
<evidence type="ECO:0000256" key="8">
    <source>
        <dbReference type="ARBA" id="ARBA00022737"/>
    </source>
</evidence>
<dbReference type="OrthoDB" id="2122982at2759"/>
<feature type="domain" description="ZZ-type" evidence="18">
    <location>
        <begin position="114"/>
        <end position="166"/>
    </location>
</feature>
<feature type="compositionally biased region" description="Low complexity" evidence="16">
    <location>
        <begin position="882"/>
        <end position="896"/>
    </location>
</feature>
<evidence type="ECO:0000256" key="16">
    <source>
        <dbReference type="SAM" id="MobiDB-lite"/>
    </source>
</evidence>
<evidence type="ECO:0000256" key="3">
    <source>
        <dbReference type="ARBA" id="ARBA00004906"/>
    </source>
</evidence>
<keyword evidence="8" id="KW-0677">Repeat</keyword>
<dbReference type="FunFam" id="1.25.40.20:FF:000423">
    <property type="entry name" value="Uncharacterized protein, isoform A"/>
    <property type="match status" value="1"/>
</dbReference>
<dbReference type="AlphaFoldDB" id="B4Q9E8"/>
<dbReference type="InterPro" id="IPR036770">
    <property type="entry name" value="Ankyrin_rpt-contain_sf"/>
</dbReference>
<dbReference type="PANTHER" id="PTHR24202">
    <property type="entry name" value="E3 UBIQUITIN-PROTEIN LIGASE MIB2"/>
    <property type="match status" value="1"/>
</dbReference>
<dbReference type="Pfam" id="PF13637">
    <property type="entry name" value="Ank_4"/>
    <property type="match status" value="1"/>
</dbReference>
<dbReference type="SUPFAM" id="SSF159034">
    <property type="entry name" value="Mib/herc2 domain-like"/>
    <property type="match status" value="3"/>
</dbReference>
<evidence type="ECO:0000256" key="14">
    <source>
        <dbReference type="PROSITE-ProRule" id="PRU00023"/>
    </source>
</evidence>
<feature type="repeat" description="ANK" evidence="14">
    <location>
        <begin position="528"/>
        <end position="560"/>
    </location>
</feature>
<dbReference type="InterPro" id="IPR043145">
    <property type="entry name" value="Znf_ZZ_sf"/>
</dbReference>
<evidence type="ECO:0000313" key="21">
    <source>
        <dbReference type="Proteomes" id="UP000000304"/>
    </source>
</evidence>
<dbReference type="Pfam" id="PF12796">
    <property type="entry name" value="Ank_2"/>
    <property type="match status" value="2"/>
</dbReference>
<dbReference type="PROSITE" id="PS01357">
    <property type="entry name" value="ZF_ZZ_1"/>
    <property type="match status" value="1"/>
</dbReference>
<dbReference type="Gene3D" id="3.30.60.90">
    <property type="match status" value="1"/>
</dbReference>
<dbReference type="UniPathway" id="UPA00143"/>
<dbReference type="PROSITE" id="PS50135">
    <property type="entry name" value="ZF_ZZ_2"/>
    <property type="match status" value="1"/>
</dbReference>
<dbReference type="InterPro" id="IPR010606">
    <property type="entry name" value="Mib_Herc2"/>
</dbReference>
<accession>B4Q9E8</accession>
<dbReference type="FunFam" id="3.30.60.90:FF:000004">
    <property type="entry name" value="Putative E3 ubiquitin-protein ligase MIB2"/>
    <property type="match status" value="1"/>
</dbReference>
<evidence type="ECO:0000256" key="15">
    <source>
        <dbReference type="PROSITE-ProRule" id="PRU00228"/>
    </source>
</evidence>
<protein>
    <recommendedName>
        <fullName evidence="4">RING-type E3 ubiquitin transferase</fullName>
        <ecNumber evidence="4">2.3.2.27</ecNumber>
    </recommendedName>
</protein>
<keyword evidence="10" id="KW-0833">Ubl conjugation pathway</keyword>
<feature type="repeat" description="ANK" evidence="14">
    <location>
        <begin position="561"/>
        <end position="593"/>
    </location>
</feature>
<evidence type="ECO:0000256" key="12">
    <source>
        <dbReference type="ARBA" id="ARBA00022976"/>
    </source>
</evidence>
<dbReference type="FunFam" id="3.30.40.10:FF:000393">
    <property type="entry name" value="CLUMA_CG014158, isoform A"/>
    <property type="match status" value="1"/>
</dbReference>
<dbReference type="PROSITE" id="PS50088">
    <property type="entry name" value="ANK_REPEAT"/>
    <property type="match status" value="5"/>
</dbReference>
<dbReference type="Pfam" id="PF18346">
    <property type="entry name" value="SH3_15"/>
    <property type="match status" value="2"/>
</dbReference>
<keyword evidence="11" id="KW-0862">Zinc</keyword>
<comment type="subcellular location">
    <subcellularLocation>
        <location evidence="2">Cytoplasm</location>
    </subcellularLocation>
</comment>
<dbReference type="InterPro" id="IPR000433">
    <property type="entry name" value="Znf_ZZ"/>
</dbReference>
<dbReference type="PANTHER" id="PTHR24202:SF4">
    <property type="entry name" value="E3 UBIQUITIN-PROTEIN LIGASE MIB2-RELATED"/>
    <property type="match status" value="1"/>
</dbReference>
<dbReference type="PhylomeDB" id="B4Q9E8"/>
<gene>
    <name evidence="20" type="primary">Dsim\GD24174</name>
    <name evidence="20" type="ORF">Dsim_GD24174</name>
</gene>
<dbReference type="GO" id="GO:0005737">
    <property type="term" value="C:cytoplasm"/>
    <property type="evidence" value="ECO:0007669"/>
    <property type="project" value="UniProtKB-SubCell"/>
</dbReference>
<evidence type="ECO:0000256" key="5">
    <source>
        <dbReference type="ARBA" id="ARBA00022490"/>
    </source>
</evidence>
<evidence type="ECO:0000259" key="18">
    <source>
        <dbReference type="PROSITE" id="PS50135"/>
    </source>
</evidence>
<dbReference type="Gene3D" id="2.30.30.40">
    <property type="entry name" value="SH3 Domains"/>
    <property type="match status" value="2"/>
</dbReference>
<feature type="domain" description="MIB/HERC2" evidence="19">
    <location>
        <begin position="177"/>
        <end position="255"/>
    </location>
</feature>
<sequence>MRASIPPGIRVVRGPDWIWSNQDGSPASGAPIPPQANIKCHPLENDSTSTPVIRDDGEGHVGTVCEIGRCGSTHSPENTVVVNWDSGHRTNYRVGYQNQYDLTIVDNAQVGVRHSNVVCDGCSKAGIAGIVFKCAQCPNYHLCAYCYAEDLHDIEHPFIRYTTPNSLGVRLPMRKGAKRIQLRGIFVGSKVVRGPDWEWNEQDGGEGRTGRVMEIRGWDNESCRSVANVSWVTGSTNVYRLGHKGNVDLKYITATCGGHYYKDHMPVLGQTEELQPVAPMVKPSFSVGDRVKVCLEVDALMKLQQGHGGWNPRMVEHLSKLGTVHRITDKGDIRVQYENCPNRWTFHPAALVKVVSFRVGDLVTIINDANKVQQLQKGHGEWIEIMRHALGKICKVVKVYSDGDLRIQQLDDGFEWTLNPKCVKLERSPLATAAERSNSMMDLSHRRADHVMTPLSGLSGSSVADKLVREAAQGHLDFVRQYLDVNPSQVDVMSGGKACIQVASHQGYVDLVSYLISKGANVNAVDKEGDSALHYAAFGNQPATMRVLLQHGAEVNFLNSSHCSALHICAHKKTPHCVRELLQHNANVNIQDSYGDTALHDAIGKENTEVVELLCNAPNLDFTVKNNRGFNVLHHAALKGNVVAARRILLLSRQLVNVRKDDGFAALHLAALNGHAQVVETLVTEGQAELDIRNNRQQTPFLLAVSQGHAGVIERLVRLSCDVNAKDEDGDNAMHLCVIKKSNLQSAAEPQPEEAPEIHKFYLSLVHSSIRPEDRLMYSILIYLSRAGCRVELNNANASIFEWITDRHIRQLIFGQQGEAESLPRNLQALEVSAVSADGEESSASAGAESNGAGPGSVAAPPPPQRQTFELMPKPNDIPAIGVGASPSTPSASPGVKKLNSDATQQNVSPQVAPRKKAPKPPVTTSSTSTALEAGAAGPSTSPVIVPGPQECIVCNEILPMVRFEPCQHQIACEECGIRMKKCLRCAVAIERRLTVSGRVVALPTSTSPSDPTRLPSGDLLRYLENKVLEFEESHFCGICMERKRDVAFLCGHGACSHCAETLRTCHMCRKTILKKINLY</sequence>
<dbReference type="Pfam" id="PF06701">
    <property type="entry name" value="MIB_HERC2"/>
    <property type="match status" value="2"/>
</dbReference>
<dbReference type="SMART" id="SM00248">
    <property type="entry name" value="ANK"/>
    <property type="match status" value="7"/>
</dbReference>
<feature type="repeat" description="ANK" evidence="14">
    <location>
        <begin position="662"/>
        <end position="686"/>
    </location>
</feature>
<evidence type="ECO:0000256" key="13">
    <source>
        <dbReference type="ARBA" id="ARBA00023043"/>
    </source>
</evidence>
<reference evidence="20 21" key="1">
    <citation type="journal article" date="2007" name="Nature">
        <title>Evolution of genes and genomes on the Drosophila phylogeny.</title>
        <authorList>
            <consortium name="Drosophila 12 Genomes Consortium"/>
            <person name="Clark A.G."/>
            <person name="Eisen M.B."/>
            <person name="Smith D.R."/>
            <person name="Bergman C.M."/>
            <person name="Oliver B."/>
            <person name="Markow T.A."/>
            <person name="Kaufman T.C."/>
            <person name="Kellis M."/>
            <person name="Gelbart W."/>
            <person name="Iyer V.N."/>
            <person name="Pollard D.A."/>
            <person name="Sackton T.B."/>
            <person name="Larracuente A.M."/>
            <person name="Singh N.D."/>
            <person name="Abad J.P."/>
            <person name="Abt D.N."/>
            <person name="Adryan B."/>
            <person name="Aguade M."/>
            <person name="Akashi H."/>
            <person name="Anderson W.W."/>
            <person name="Aquadro C.F."/>
            <person name="Ardell D.H."/>
            <person name="Arguello R."/>
            <person name="Artieri C.G."/>
            <person name="Barbash D.A."/>
            <person name="Barker D."/>
            <person name="Barsanti P."/>
            <person name="Batterham P."/>
            <person name="Batzoglou S."/>
            <person name="Begun D."/>
            <person name="Bhutkar A."/>
            <person name="Blanco E."/>
            <person name="Bosak S.A."/>
            <person name="Bradley R.K."/>
            <person name="Brand A.D."/>
            <person name="Brent M.R."/>
            <person name="Brooks A.N."/>
            <person name="Brown R.H."/>
            <person name="Butlin R.K."/>
            <person name="Caggese C."/>
            <person name="Calvi B.R."/>
            <person name="Bernardo de Carvalho A."/>
            <person name="Caspi A."/>
            <person name="Castrezana S."/>
            <person name="Celniker S.E."/>
            <person name="Chang J.L."/>
            <person name="Chapple C."/>
            <person name="Chatterji S."/>
            <person name="Chinwalla A."/>
            <person name="Civetta A."/>
            <person name="Clifton S.W."/>
            <person name="Comeron J.M."/>
            <person name="Costello J.C."/>
            <person name="Coyne J.A."/>
            <person name="Daub J."/>
            <person name="David R.G."/>
            <person name="Delcher A.L."/>
            <person name="Delehaunty K."/>
            <person name="Do C.B."/>
            <person name="Ebling H."/>
            <person name="Edwards K."/>
            <person name="Eickbush T."/>
            <person name="Evans J.D."/>
            <person name="Filipski A."/>
            <person name="Findeiss S."/>
            <person name="Freyhult E."/>
            <person name="Fulton L."/>
            <person name="Fulton R."/>
            <person name="Garcia A.C."/>
            <person name="Gardiner A."/>
            <person name="Garfield D.A."/>
            <person name="Garvin B.E."/>
            <person name="Gibson G."/>
            <person name="Gilbert D."/>
            <person name="Gnerre S."/>
            <person name="Godfrey J."/>
            <person name="Good R."/>
            <person name="Gotea V."/>
            <person name="Gravely B."/>
            <person name="Greenberg A.J."/>
            <person name="Griffiths-Jones S."/>
            <person name="Gross S."/>
            <person name="Guigo R."/>
            <person name="Gustafson E.A."/>
            <person name="Haerty W."/>
            <person name="Hahn M.W."/>
            <person name="Halligan D.L."/>
            <person name="Halpern A.L."/>
            <person name="Halter G.M."/>
            <person name="Han M.V."/>
            <person name="Heger A."/>
            <person name="Hillier L."/>
            <person name="Hinrichs A.S."/>
            <person name="Holmes I."/>
            <person name="Hoskins R.A."/>
            <person name="Hubisz M.J."/>
            <person name="Hultmark D."/>
            <person name="Huntley M.A."/>
            <person name="Jaffe D.B."/>
            <person name="Jagadeeshan S."/>
            <person name="Jeck W.R."/>
            <person name="Johnson J."/>
            <person name="Jones C.D."/>
            <person name="Jordan W.C."/>
            <person name="Karpen G.H."/>
            <person name="Kataoka E."/>
            <person name="Keightley P.D."/>
            <person name="Kheradpour P."/>
            <person name="Kirkness E.F."/>
            <person name="Koerich L.B."/>
            <person name="Kristiansen K."/>
            <person name="Kudrna D."/>
            <person name="Kulathinal R.J."/>
            <person name="Kumar S."/>
            <person name="Kwok R."/>
            <person name="Lander E."/>
            <person name="Langley C.H."/>
            <person name="Lapoint R."/>
            <person name="Lazzaro B.P."/>
            <person name="Lee S.J."/>
            <person name="Levesque L."/>
            <person name="Li R."/>
            <person name="Lin C.F."/>
            <person name="Lin M.F."/>
            <person name="Lindblad-Toh K."/>
            <person name="Llopart A."/>
            <person name="Long M."/>
            <person name="Low L."/>
            <person name="Lozovsky E."/>
            <person name="Lu J."/>
            <person name="Luo M."/>
            <person name="Machado C.A."/>
            <person name="Makalowski W."/>
            <person name="Marzo M."/>
            <person name="Matsuda M."/>
            <person name="Matzkin L."/>
            <person name="McAllister B."/>
            <person name="McBride C.S."/>
            <person name="McKernan B."/>
            <person name="McKernan K."/>
            <person name="Mendez-Lago M."/>
            <person name="Minx P."/>
            <person name="Mollenhauer M.U."/>
            <person name="Montooth K."/>
            <person name="Mount S.M."/>
            <person name="Mu X."/>
            <person name="Myers E."/>
            <person name="Negre B."/>
            <person name="Newfeld S."/>
            <person name="Nielsen R."/>
            <person name="Noor M.A."/>
            <person name="O'Grady P."/>
            <person name="Pachter L."/>
            <person name="Papaceit M."/>
            <person name="Parisi M.J."/>
            <person name="Parisi M."/>
            <person name="Parts L."/>
            <person name="Pedersen J.S."/>
            <person name="Pesole G."/>
            <person name="Phillippy A.M."/>
            <person name="Ponting C.P."/>
            <person name="Pop M."/>
            <person name="Porcelli D."/>
            <person name="Powell J.R."/>
            <person name="Prohaska S."/>
            <person name="Pruitt K."/>
            <person name="Puig M."/>
            <person name="Quesneville H."/>
            <person name="Ram K.R."/>
            <person name="Rand D."/>
            <person name="Rasmussen M.D."/>
            <person name="Reed L.K."/>
            <person name="Reenan R."/>
            <person name="Reily A."/>
            <person name="Remington K.A."/>
            <person name="Rieger T.T."/>
            <person name="Ritchie M.G."/>
            <person name="Robin C."/>
            <person name="Rogers Y.H."/>
            <person name="Rohde C."/>
            <person name="Rozas J."/>
            <person name="Rubenfield M.J."/>
            <person name="Ruiz A."/>
            <person name="Russo S."/>
            <person name="Salzberg S.L."/>
            <person name="Sanchez-Gracia A."/>
            <person name="Saranga D.J."/>
            <person name="Sato H."/>
            <person name="Schaeffer S.W."/>
            <person name="Schatz M.C."/>
            <person name="Schlenke T."/>
            <person name="Schwartz R."/>
            <person name="Segarra C."/>
            <person name="Singh R.S."/>
            <person name="Sirot L."/>
            <person name="Sirota M."/>
            <person name="Sisneros N.B."/>
            <person name="Smith C.D."/>
            <person name="Smith T.F."/>
            <person name="Spieth J."/>
            <person name="Stage D.E."/>
            <person name="Stark A."/>
            <person name="Stephan W."/>
            <person name="Strausberg R.L."/>
            <person name="Strempel S."/>
            <person name="Sturgill D."/>
            <person name="Sutton G."/>
            <person name="Sutton G.G."/>
            <person name="Tao W."/>
            <person name="Teichmann S."/>
            <person name="Tobari Y.N."/>
            <person name="Tomimura Y."/>
            <person name="Tsolas J.M."/>
            <person name="Valente V.L."/>
            <person name="Venter E."/>
            <person name="Venter J.C."/>
            <person name="Vicario S."/>
            <person name="Vieira F.G."/>
            <person name="Vilella A.J."/>
            <person name="Villasante A."/>
            <person name="Walenz B."/>
            <person name="Wang J."/>
            <person name="Wasserman M."/>
            <person name="Watts T."/>
            <person name="Wilson D."/>
            <person name="Wilson R.K."/>
            <person name="Wing R.A."/>
            <person name="Wolfner M.F."/>
            <person name="Wong A."/>
            <person name="Wong G.K."/>
            <person name="Wu C.I."/>
            <person name="Wu G."/>
            <person name="Yamamoto D."/>
            <person name="Yang H.P."/>
            <person name="Yang S.P."/>
            <person name="Yorke J.A."/>
            <person name="Yoshida K."/>
            <person name="Zdobnov E."/>
            <person name="Zhang P."/>
            <person name="Zhang Y."/>
            <person name="Zimin A.V."/>
            <person name="Baldwin J."/>
            <person name="Abdouelleil A."/>
            <person name="Abdulkadir J."/>
            <person name="Abebe A."/>
            <person name="Abera B."/>
            <person name="Abreu J."/>
            <person name="Acer S.C."/>
            <person name="Aftuck L."/>
            <person name="Alexander A."/>
            <person name="An P."/>
            <person name="Anderson E."/>
            <person name="Anderson S."/>
            <person name="Arachi H."/>
            <person name="Azer M."/>
            <person name="Bachantsang P."/>
            <person name="Barry A."/>
            <person name="Bayul T."/>
            <person name="Berlin A."/>
            <person name="Bessette D."/>
            <person name="Bloom T."/>
            <person name="Blye J."/>
            <person name="Boguslavskiy L."/>
            <person name="Bonnet C."/>
            <person name="Boukhgalter B."/>
            <person name="Bourzgui I."/>
            <person name="Brown A."/>
            <person name="Cahill P."/>
            <person name="Channer S."/>
            <person name="Cheshatsang Y."/>
            <person name="Chuda L."/>
            <person name="Citroen M."/>
            <person name="Collymore A."/>
            <person name="Cooke P."/>
            <person name="Costello M."/>
            <person name="D'Aco K."/>
            <person name="Daza R."/>
            <person name="De Haan G."/>
            <person name="DeGray S."/>
            <person name="DeMaso C."/>
            <person name="Dhargay N."/>
            <person name="Dooley K."/>
            <person name="Dooley E."/>
            <person name="Doricent M."/>
            <person name="Dorje P."/>
            <person name="Dorjee K."/>
            <person name="Dupes A."/>
            <person name="Elong R."/>
            <person name="Falk J."/>
            <person name="Farina A."/>
            <person name="Faro S."/>
            <person name="Ferguson D."/>
            <person name="Fisher S."/>
            <person name="Foley C.D."/>
            <person name="Franke A."/>
            <person name="Friedrich D."/>
            <person name="Gadbois L."/>
            <person name="Gearin G."/>
            <person name="Gearin C.R."/>
            <person name="Giannoukos G."/>
            <person name="Goode T."/>
            <person name="Graham J."/>
            <person name="Grandbois E."/>
            <person name="Grewal S."/>
            <person name="Gyaltsen K."/>
            <person name="Hafez N."/>
            <person name="Hagos B."/>
            <person name="Hall J."/>
            <person name="Henson C."/>
            <person name="Hollinger A."/>
            <person name="Honan T."/>
            <person name="Huard M.D."/>
            <person name="Hughes L."/>
            <person name="Hurhula B."/>
            <person name="Husby M.E."/>
            <person name="Kamat A."/>
            <person name="Kanga B."/>
            <person name="Kashin S."/>
            <person name="Khazanovich D."/>
            <person name="Kisner P."/>
            <person name="Lance K."/>
            <person name="Lara M."/>
            <person name="Lee W."/>
            <person name="Lennon N."/>
            <person name="Letendre F."/>
            <person name="LeVine R."/>
            <person name="Lipovsky A."/>
            <person name="Liu X."/>
            <person name="Liu J."/>
            <person name="Liu S."/>
            <person name="Lokyitsang T."/>
            <person name="Lokyitsang Y."/>
            <person name="Lubonja R."/>
            <person name="Lui A."/>
            <person name="MacDonald P."/>
            <person name="Magnisalis V."/>
            <person name="Maru K."/>
            <person name="Matthews C."/>
            <person name="McCusker W."/>
            <person name="McDonough S."/>
            <person name="Mehta T."/>
            <person name="Meldrim J."/>
            <person name="Meneus L."/>
            <person name="Mihai O."/>
            <person name="Mihalev A."/>
            <person name="Mihova T."/>
            <person name="Mittelman R."/>
            <person name="Mlenga V."/>
            <person name="Montmayeur A."/>
            <person name="Mulrain L."/>
            <person name="Navidi A."/>
            <person name="Naylor J."/>
            <person name="Negash T."/>
            <person name="Nguyen T."/>
            <person name="Nguyen N."/>
            <person name="Nicol R."/>
            <person name="Norbu C."/>
            <person name="Norbu N."/>
            <person name="Novod N."/>
            <person name="O'Neill B."/>
            <person name="Osman S."/>
            <person name="Markiewicz E."/>
            <person name="Oyono O.L."/>
            <person name="Patti C."/>
            <person name="Phunkhang P."/>
            <person name="Pierre F."/>
            <person name="Priest M."/>
            <person name="Raghuraman S."/>
            <person name="Rege F."/>
            <person name="Reyes R."/>
            <person name="Rise C."/>
            <person name="Rogov P."/>
            <person name="Ross K."/>
            <person name="Ryan E."/>
            <person name="Settipalli S."/>
            <person name="Shea T."/>
            <person name="Sherpa N."/>
            <person name="Shi L."/>
            <person name="Shih D."/>
            <person name="Sparrow T."/>
            <person name="Spaulding J."/>
            <person name="Stalker J."/>
            <person name="Stange-Thomann N."/>
            <person name="Stavropoulos S."/>
            <person name="Stone C."/>
            <person name="Strader C."/>
            <person name="Tesfaye S."/>
            <person name="Thomson T."/>
            <person name="Thoulutsang Y."/>
            <person name="Thoulutsang D."/>
            <person name="Topham K."/>
            <person name="Topping I."/>
            <person name="Tsamla T."/>
            <person name="Vassiliev H."/>
            <person name="Vo A."/>
            <person name="Wangchuk T."/>
            <person name="Wangdi T."/>
            <person name="Weiand M."/>
            <person name="Wilkinson J."/>
            <person name="Wilson A."/>
            <person name="Yadav S."/>
            <person name="Young G."/>
            <person name="Yu Q."/>
            <person name="Zembek L."/>
            <person name="Zhong D."/>
            <person name="Zimmer A."/>
            <person name="Zwirko Z."/>
            <person name="Jaffe D.B."/>
            <person name="Alvarez P."/>
            <person name="Brockman W."/>
            <person name="Butler J."/>
            <person name="Chin C."/>
            <person name="Gnerre S."/>
            <person name="Grabherr M."/>
            <person name="Kleber M."/>
            <person name="Mauceli E."/>
            <person name="MacCallum I."/>
        </authorList>
    </citation>
    <scope>NUCLEOTIDE SEQUENCE [LARGE SCALE GENOMIC DNA]</scope>
    <source>
        <strain evidence="21">white501</strain>
    </source>
</reference>
<dbReference type="PROSITE" id="PS50089">
    <property type="entry name" value="ZF_RING_2"/>
    <property type="match status" value="1"/>
</dbReference>
<evidence type="ECO:0000256" key="11">
    <source>
        <dbReference type="ARBA" id="ARBA00022833"/>
    </source>
</evidence>
<dbReference type="Proteomes" id="UP000000304">
    <property type="component" value="Chromosome 2L"/>
</dbReference>
<dbReference type="FunFam" id="3.30.40.10:FF:000250">
    <property type="entry name" value="E3 ubiquitin-protein ligase MIB2 isoform X2"/>
    <property type="match status" value="1"/>
</dbReference>
<dbReference type="FunFam" id="2.30.30.40:FF:000078">
    <property type="entry name" value="Putative e3 ubiquitin-protein ligase mib2"/>
    <property type="match status" value="1"/>
</dbReference>
<evidence type="ECO:0000256" key="2">
    <source>
        <dbReference type="ARBA" id="ARBA00004496"/>
    </source>
</evidence>
<dbReference type="GO" id="GO:0008270">
    <property type="term" value="F:zinc ion binding"/>
    <property type="evidence" value="ECO:0007669"/>
    <property type="project" value="UniProtKB-KW"/>
</dbReference>
<keyword evidence="5" id="KW-0963">Cytoplasm</keyword>
<evidence type="ECO:0000256" key="4">
    <source>
        <dbReference type="ARBA" id="ARBA00012483"/>
    </source>
</evidence>
<dbReference type="SUPFAM" id="SSF48403">
    <property type="entry name" value="Ankyrin repeat"/>
    <property type="match status" value="1"/>
</dbReference>
<dbReference type="STRING" id="7240.B4Q9E8"/>
<comment type="catalytic activity">
    <reaction evidence="1">
        <text>S-ubiquitinyl-[E2 ubiquitin-conjugating enzyme]-L-cysteine + [acceptor protein]-L-lysine = [E2 ubiquitin-conjugating enzyme]-L-cysteine + N(6)-ubiquitinyl-[acceptor protein]-L-lysine.</text>
        <dbReference type="EC" id="2.3.2.27"/>
    </reaction>
</comment>
<keyword evidence="7" id="KW-0479">Metal-binding</keyword>
<dbReference type="SMART" id="SM00291">
    <property type="entry name" value="ZnF_ZZ"/>
    <property type="match status" value="1"/>
</dbReference>
<dbReference type="InterPro" id="IPR002110">
    <property type="entry name" value="Ankyrin_rpt"/>
</dbReference>